<keyword evidence="7 8" id="KW-0472">Membrane</keyword>
<dbReference type="STRING" id="29655.A0A0K9Q2V9"/>
<dbReference type="GO" id="GO:0016887">
    <property type="term" value="F:ATP hydrolysis activity"/>
    <property type="evidence" value="ECO:0007669"/>
    <property type="project" value="InterPro"/>
</dbReference>
<evidence type="ECO:0000256" key="7">
    <source>
        <dbReference type="ARBA" id="ARBA00023136"/>
    </source>
</evidence>
<dbReference type="GO" id="GO:0042626">
    <property type="term" value="F:ATPase-coupled transmembrane transporter activity"/>
    <property type="evidence" value="ECO:0000318"/>
    <property type="project" value="GO_Central"/>
</dbReference>
<evidence type="ECO:0000256" key="4">
    <source>
        <dbReference type="ARBA" id="ARBA00022741"/>
    </source>
</evidence>
<dbReference type="Pfam" id="PF00005">
    <property type="entry name" value="ABC_tran"/>
    <property type="match status" value="1"/>
</dbReference>
<keyword evidence="3 8" id="KW-0812">Transmembrane</keyword>
<feature type="transmembrane region" description="Helical" evidence="8">
    <location>
        <begin position="395"/>
        <end position="414"/>
    </location>
</feature>
<feature type="domain" description="ABC transporter" evidence="9">
    <location>
        <begin position="568"/>
        <end position="802"/>
    </location>
</feature>
<dbReference type="Gene3D" id="3.40.50.300">
    <property type="entry name" value="P-loop containing nucleotide triphosphate hydrolases"/>
    <property type="match status" value="1"/>
</dbReference>
<reference evidence="11" key="1">
    <citation type="journal article" date="2016" name="Nature">
        <title>The genome of the seagrass Zostera marina reveals angiosperm adaptation to the sea.</title>
        <authorList>
            <person name="Olsen J.L."/>
            <person name="Rouze P."/>
            <person name="Verhelst B."/>
            <person name="Lin Y.-C."/>
            <person name="Bayer T."/>
            <person name="Collen J."/>
            <person name="Dattolo E."/>
            <person name="De Paoli E."/>
            <person name="Dittami S."/>
            <person name="Maumus F."/>
            <person name="Michel G."/>
            <person name="Kersting A."/>
            <person name="Lauritano C."/>
            <person name="Lohaus R."/>
            <person name="Toepel M."/>
            <person name="Tonon T."/>
            <person name="Vanneste K."/>
            <person name="Amirebrahimi M."/>
            <person name="Brakel J."/>
            <person name="Bostroem C."/>
            <person name="Chovatia M."/>
            <person name="Grimwood J."/>
            <person name="Jenkins J.W."/>
            <person name="Jueterbock A."/>
            <person name="Mraz A."/>
            <person name="Stam W.T."/>
            <person name="Tice H."/>
            <person name="Bornberg-Bauer E."/>
            <person name="Green P.J."/>
            <person name="Pearson G.A."/>
            <person name="Procaccini G."/>
            <person name="Duarte C.M."/>
            <person name="Schmutz J."/>
            <person name="Reusch T.B.H."/>
            <person name="Van de Peer Y."/>
        </authorList>
    </citation>
    <scope>NUCLEOTIDE SEQUENCE [LARGE SCALE GENOMIC DNA]</scope>
    <source>
        <strain evidence="11">cv. Finnish</strain>
    </source>
</reference>
<feature type="transmembrane region" description="Helical" evidence="8">
    <location>
        <begin position="426"/>
        <end position="445"/>
    </location>
</feature>
<keyword evidence="4" id="KW-0547">Nucleotide-binding</keyword>
<keyword evidence="11" id="KW-1185">Reference proteome</keyword>
<evidence type="ECO:0000256" key="3">
    <source>
        <dbReference type="ARBA" id="ARBA00022692"/>
    </source>
</evidence>
<dbReference type="PROSITE" id="PS00211">
    <property type="entry name" value="ABC_TRANSPORTER_1"/>
    <property type="match status" value="1"/>
</dbReference>
<feature type="transmembrane region" description="Helical" evidence="8">
    <location>
        <begin position="36"/>
        <end position="56"/>
    </location>
</feature>
<feature type="transmembrane region" description="Helical" evidence="8">
    <location>
        <begin position="357"/>
        <end position="383"/>
    </location>
</feature>
<dbReference type="EMBL" id="LFYR01000244">
    <property type="protein sequence ID" value="KMZ74780.1"/>
    <property type="molecule type" value="Genomic_DNA"/>
</dbReference>
<dbReference type="GO" id="GO:0016020">
    <property type="term" value="C:membrane"/>
    <property type="evidence" value="ECO:0007669"/>
    <property type="project" value="UniProtKB-SubCell"/>
</dbReference>
<comment type="similarity">
    <text evidence="2">Belongs to the ABC transporter superfamily. ABCA family. CPR flippase (TC 3.A.1.211) subfamily.</text>
</comment>
<dbReference type="Pfam" id="PF12698">
    <property type="entry name" value="ABC2_membrane_3"/>
    <property type="match status" value="1"/>
</dbReference>
<accession>A0A0K9Q2V9</accession>
<dbReference type="GO" id="GO:0006869">
    <property type="term" value="P:lipid transport"/>
    <property type="evidence" value="ECO:0000318"/>
    <property type="project" value="GO_Central"/>
</dbReference>
<dbReference type="OMA" id="WEDLSCV"/>
<evidence type="ECO:0000313" key="10">
    <source>
        <dbReference type="EMBL" id="KMZ74780.1"/>
    </source>
</evidence>
<evidence type="ECO:0000256" key="2">
    <source>
        <dbReference type="ARBA" id="ARBA00008526"/>
    </source>
</evidence>
<name>A0A0K9Q2V9_ZOSMR</name>
<dbReference type="PANTHER" id="PTHR19229">
    <property type="entry name" value="ATP-BINDING CASSETTE TRANSPORTER SUBFAMILY A ABCA"/>
    <property type="match status" value="1"/>
</dbReference>
<dbReference type="PANTHER" id="PTHR19229:SF154">
    <property type="entry name" value="ABC TRANSPORTER A FAMILY MEMBER 3-RELATED"/>
    <property type="match status" value="1"/>
</dbReference>
<evidence type="ECO:0000256" key="8">
    <source>
        <dbReference type="SAM" id="Phobius"/>
    </source>
</evidence>
<comment type="subcellular location">
    <subcellularLocation>
        <location evidence="1">Membrane</location>
        <topology evidence="1">Multi-pass membrane protein</topology>
    </subcellularLocation>
</comment>
<evidence type="ECO:0000256" key="1">
    <source>
        <dbReference type="ARBA" id="ARBA00004141"/>
    </source>
</evidence>
<evidence type="ECO:0000313" key="11">
    <source>
        <dbReference type="Proteomes" id="UP000036987"/>
    </source>
</evidence>
<evidence type="ECO:0000259" key="9">
    <source>
        <dbReference type="PROSITE" id="PS50893"/>
    </source>
</evidence>
<dbReference type="InterPro" id="IPR027417">
    <property type="entry name" value="P-loop_NTPase"/>
</dbReference>
<dbReference type="SUPFAM" id="SSF52540">
    <property type="entry name" value="P-loop containing nucleoside triphosphate hydrolases"/>
    <property type="match status" value="1"/>
</dbReference>
<dbReference type="FunFam" id="3.40.50.300:FF:000633">
    <property type="entry name" value="ABC transporter A family member 7"/>
    <property type="match status" value="1"/>
</dbReference>
<protein>
    <submittedName>
        <fullName evidence="10">ABC transporter A family member</fullName>
    </submittedName>
</protein>
<dbReference type="AlphaFoldDB" id="A0A0K9Q2V9"/>
<evidence type="ECO:0000256" key="5">
    <source>
        <dbReference type="ARBA" id="ARBA00022840"/>
    </source>
</evidence>
<evidence type="ECO:0000256" key="6">
    <source>
        <dbReference type="ARBA" id="ARBA00022989"/>
    </source>
</evidence>
<dbReference type="GO" id="GO:0005524">
    <property type="term" value="F:ATP binding"/>
    <property type="evidence" value="ECO:0007669"/>
    <property type="project" value="UniProtKB-KW"/>
</dbReference>
<dbReference type="InterPro" id="IPR003439">
    <property type="entry name" value="ABC_transporter-like_ATP-bd"/>
</dbReference>
<keyword evidence="5" id="KW-0067">ATP-binding</keyword>
<comment type="caution">
    <text evidence="10">The sequence shown here is derived from an EMBL/GenBank/DDBJ whole genome shotgun (WGS) entry which is preliminary data.</text>
</comment>
<feature type="transmembrane region" description="Helical" evidence="8">
    <location>
        <begin position="314"/>
        <end position="337"/>
    </location>
</feature>
<proteinExistence type="inferred from homology"/>
<dbReference type="PROSITE" id="PS50893">
    <property type="entry name" value="ABC_TRANSPORTER_2"/>
    <property type="match status" value="1"/>
</dbReference>
<dbReference type="SMART" id="SM00382">
    <property type="entry name" value="AAA"/>
    <property type="match status" value="1"/>
</dbReference>
<gene>
    <name evidence="10" type="ORF">ZOSMA_122G00480</name>
</gene>
<dbReference type="CDD" id="cd03263">
    <property type="entry name" value="ABC_subfamily_A"/>
    <property type="match status" value="1"/>
</dbReference>
<dbReference type="OrthoDB" id="8061355at2759"/>
<dbReference type="InterPro" id="IPR013525">
    <property type="entry name" value="ABC2_TM"/>
</dbReference>
<dbReference type="InterPro" id="IPR017871">
    <property type="entry name" value="ABC_transporter-like_CS"/>
</dbReference>
<keyword evidence="6 8" id="KW-1133">Transmembrane helix</keyword>
<dbReference type="Proteomes" id="UP000036987">
    <property type="component" value="Unassembled WGS sequence"/>
</dbReference>
<dbReference type="GO" id="GO:0140359">
    <property type="term" value="F:ABC-type transporter activity"/>
    <property type="evidence" value="ECO:0007669"/>
    <property type="project" value="InterPro"/>
</dbReference>
<dbReference type="InterPro" id="IPR003593">
    <property type="entry name" value="AAA+_ATPase"/>
</dbReference>
<dbReference type="InterPro" id="IPR026082">
    <property type="entry name" value="ABCA"/>
</dbReference>
<dbReference type="GO" id="GO:0005319">
    <property type="term" value="F:lipid transporter activity"/>
    <property type="evidence" value="ECO:0000318"/>
    <property type="project" value="GO_Central"/>
</dbReference>
<sequence>MEEMDSADSPHRRASSFATQSNALMRKNLAFQKRNIKTNICTVSFPILLCAILVIIQKLVDSQLDKPENKCGCRCIDTNGNGRCDQVCGVKYSTKDQIYACAIPEPPEWPPLLQVPRPEFRAAKENSPKESCRKTQTCPVTVLFTGKNRAFATEAMQIFFSNIQKNPNTKLGNLSTDLSQFILGSDTDTRLLNFAETAFFSGRPLYNVQSNCDTSSLTPFNIPALEIFDASENAYDFLNSTTNNLNVDIWYNSTYMKNFFFGGPPSLVRLVRSVNLVTNAFLEIVKGSSVKIPFKFIKEMPKPSSQVSLDFSSLLGPLFFTWIVELIFPILLTYLVYEKEKSLRIMMKMHGLGDIPYWIISYGYFLLISIIYVLLFVLFGSLIGLKYFALNDHSIQFVFLFTYINLQIAVSFLLSTIFSKVKTAQGVLIIILELIPAFSLFRGLYEFGQYSFIGNYMGTSGMQWKNLNDSENGMKEVLIIMGVEWCLLLLFSYYLDKLISVGNRSEKNPLLFLQLLRNKIKLTFTRQNQQGQDSKVVIEVEKPDVIRERELVEKLLADHSTDFAIISDKLQKVYPGQDGNPDKLAVQGLSLALQHGECFGFLGPNGAGKTSFISMMIGLLSPTSGNAYVYGHSIQNQMDKIYSSMGVCPQHDMLWEMLTGREHLLFYGRLKNLKAHDLLQAVEDSLRSVNLFFDGVGDKQAGKYSGGMKRRLSVAISLIGDPKVVYLDEPSTGLDPSSRNQLWKVVKDAKRNRAIILTTHSMEEAEFLCDRLGIFVGGSMQCIGNPKQLKARYGGSYVFTLTTSQSDEQQVENLAHLISPNAKKTYHLSGTQKFEIPKQEVKISDVFQAVEEAKKRFTIQAWGLADTSLEDVFIKVAKGADSFDV</sequence>
<dbReference type="Pfam" id="PF24526">
    <property type="entry name" value="ABCA12_C"/>
    <property type="match status" value="1"/>
</dbReference>
<organism evidence="10 11">
    <name type="scientific">Zostera marina</name>
    <name type="common">Eelgrass</name>
    <dbReference type="NCBI Taxonomy" id="29655"/>
    <lineage>
        <taxon>Eukaryota</taxon>
        <taxon>Viridiplantae</taxon>
        <taxon>Streptophyta</taxon>
        <taxon>Embryophyta</taxon>
        <taxon>Tracheophyta</taxon>
        <taxon>Spermatophyta</taxon>
        <taxon>Magnoliopsida</taxon>
        <taxon>Liliopsida</taxon>
        <taxon>Zosteraceae</taxon>
        <taxon>Zostera</taxon>
    </lineage>
</organism>